<dbReference type="EMBL" id="CP037867">
    <property type="protein sequence ID" value="QBM26160.1"/>
    <property type="molecule type" value="Genomic_DNA"/>
</dbReference>
<evidence type="ECO:0000313" key="3">
    <source>
        <dbReference type="Proteomes" id="UP000293912"/>
    </source>
</evidence>
<sequence>MRDLVGRTVLLRDSRLWLLLLCALHAVVHQAGFHAVWLDPDQLVVADQAAWMARGEFHEPFFYGQAYLLPFEAYLAVPAVWLGLDPLAAVKAVAALSFYLPWVLTTWWLGRERPWAALGVTALFFALPLEYTLAAALPRGFITGIALAWLGLAMLLRPVAPSAGAQIGWAALVGFCTGSYMSNVLMLPALVFLPDRRRWLLAGAGLLLGYALFKALGLFYVWHPDHVVHRFPDLFFRPGYLLGNLQNPDVVVALGGLLLLGLGAGALVLRAERRDPASLAGPDGWRWALGAVGLLLLIALMVGNNKFAEYNAGSPFFSLYRMMLPLPLLALLVIARWAPTGMTWRVPLWGGLALMVALVGVQLGRFVVGKDGFIDAATTLEPVTRDKVRRVCKRLAQDWRRSGEPYLVLGGRDDVLAYGCHALYGVPVVQSDYERRTWLRRRFERDAAR</sequence>
<feature type="transmembrane region" description="Helical" evidence="1">
    <location>
        <begin position="62"/>
        <end position="82"/>
    </location>
</feature>
<keyword evidence="3" id="KW-1185">Reference proteome</keyword>
<evidence type="ECO:0008006" key="4">
    <source>
        <dbReference type="Google" id="ProtNLM"/>
    </source>
</evidence>
<accession>A0A4P6WS45</accession>
<dbReference type="RefSeq" id="WP_133155436.1">
    <property type="nucleotide sequence ID" value="NZ_CP037867.1"/>
</dbReference>
<protein>
    <recommendedName>
        <fullName evidence="4">Glycosyltransferase RgtA/B/C/D-like domain-containing protein</fullName>
    </recommendedName>
</protein>
<organism evidence="2 3">
    <name type="scientific">Hydrogenophaga pseudoflava</name>
    <name type="common">Pseudomonas carboxydoflava</name>
    <dbReference type="NCBI Taxonomy" id="47421"/>
    <lineage>
        <taxon>Bacteria</taxon>
        <taxon>Pseudomonadati</taxon>
        <taxon>Pseudomonadota</taxon>
        <taxon>Betaproteobacteria</taxon>
        <taxon>Burkholderiales</taxon>
        <taxon>Comamonadaceae</taxon>
        <taxon>Hydrogenophaga</taxon>
    </lineage>
</organism>
<evidence type="ECO:0000256" key="1">
    <source>
        <dbReference type="SAM" id="Phobius"/>
    </source>
</evidence>
<name>A0A4P6WS45_HYDPS</name>
<feature type="transmembrane region" description="Helical" evidence="1">
    <location>
        <begin position="115"/>
        <end position="134"/>
    </location>
</feature>
<feature type="transmembrane region" description="Helical" evidence="1">
    <location>
        <begin position="166"/>
        <end position="192"/>
    </location>
</feature>
<dbReference type="Proteomes" id="UP000293912">
    <property type="component" value="Chromosome"/>
</dbReference>
<feature type="transmembrane region" description="Helical" evidence="1">
    <location>
        <begin position="250"/>
        <end position="272"/>
    </location>
</feature>
<feature type="transmembrane region" description="Helical" evidence="1">
    <location>
        <begin position="141"/>
        <end position="160"/>
    </location>
</feature>
<dbReference type="KEGG" id="hpse:HPF_00625"/>
<evidence type="ECO:0000313" key="2">
    <source>
        <dbReference type="EMBL" id="QBM26160.1"/>
    </source>
</evidence>
<keyword evidence="1" id="KW-0812">Transmembrane</keyword>
<feature type="transmembrane region" description="Helical" evidence="1">
    <location>
        <begin position="346"/>
        <end position="368"/>
    </location>
</feature>
<proteinExistence type="predicted"/>
<keyword evidence="1" id="KW-1133">Transmembrane helix</keyword>
<keyword evidence="1" id="KW-0472">Membrane</keyword>
<gene>
    <name evidence="2" type="ORF">HPF_00625</name>
</gene>
<feature type="transmembrane region" description="Helical" evidence="1">
    <location>
        <begin position="284"/>
        <end position="303"/>
    </location>
</feature>
<dbReference type="AlphaFoldDB" id="A0A4P6WS45"/>
<reference evidence="2 3" key="1">
    <citation type="submission" date="2019-03" db="EMBL/GenBank/DDBJ databases">
        <authorList>
            <person name="Sebastian G."/>
            <person name="Baumann P."/>
            <person name="Ruckert C."/>
            <person name="Kalinowski J."/>
            <person name="Nebel B."/>
            <person name="Takors R."/>
            <person name="Blombach B."/>
        </authorList>
    </citation>
    <scope>NUCLEOTIDE SEQUENCE [LARGE SCALE GENOMIC DNA]</scope>
    <source>
        <strain evidence="2 3">DSM 1084</strain>
    </source>
</reference>
<feature type="transmembrane region" description="Helical" evidence="1">
    <location>
        <begin position="199"/>
        <end position="222"/>
    </location>
</feature>
<feature type="transmembrane region" description="Helical" evidence="1">
    <location>
        <begin position="89"/>
        <end position="109"/>
    </location>
</feature>
<feature type="transmembrane region" description="Helical" evidence="1">
    <location>
        <begin position="315"/>
        <end position="334"/>
    </location>
</feature>